<reference evidence="2 3" key="1">
    <citation type="submission" date="2014-02" db="EMBL/GenBank/DDBJ databases">
        <title>Genome Sequence of an Hyperthermophilic Archaeon, Thermococcus nautili 30-1, producing viral vesicles.</title>
        <authorList>
            <person name="Oberto J."/>
            <person name="Gaudin M."/>
            <person name="Cossu M."/>
            <person name="Gorlas A."/>
            <person name="Slesarev A."/>
            <person name="Marguet E."/>
            <person name="Forterre P."/>
        </authorList>
    </citation>
    <scope>NUCLEOTIDE SEQUENCE [LARGE SCALE GENOMIC DNA]</scope>
    <source>
        <strain evidence="2 3">30-1</strain>
    </source>
</reference>
<sequence length="575" mass="63590">MKKLQIIILAIILAFIIVGSISHSYANAETVWRSNNQFAVVSTSKYVVFNISNVTIINFPKNAQDIDIAIYATVGVLNSSHILKVEAVLYEPHSKRAFFVISPQGSRDIILNSTISYGHLNHWNVVLCENDMCSRPLEIGFILKNVTLTGTTVYIDYAYAVLVSNSANMSLLVPEKNPVHLVVAFTEDGKRVVKNYTFIPNENGEEFNVSSGSTNSTNSRSYVGAGLLLTWILLLILLPTIAFLFSDSLLNEKGRTALFSFGGVFVYLFVPLSLAKLFHIRTLMGIWIWIIYLVSVSFLILLSGLQEIPYEGVVSLIVTFILTSNVALLLWVGVNPGDFAILIWVFSMVFGAGITFVLIWNRWETILLGALGILLIVLLSMVTSLFSINFITYGLALLALVGYGLVFVQALIKTTVGRGESNDILDTFYNLIIGAFIVPSSLIFAYAITNGMGLSDNTVNTLVQQFQSVVILYLGITLTSVLLLWEESQENLMLARFLTLQNVISMLLIVLGGGMFVILGVNFGMTNNNTDIEKLLNWAMSTRQNMVVFLISILEGIGGLILLILSNLNRNQRRE</sequence>
<proteinExistence type="predicted"/>
<organism evidence="2 3">
    <name type="scientific">Thermococcus nautili</name>
    <dbReference type="NCBI Taxonomy" id="195522"/>
    <lineage>
        <taxon>Archaea</taxon>
        <taxon>Methanobacteriati</taxon>
        <taxon>Methanobacteriota</taxon>
        <taxon>Thermococci</taxon>
        <taxon>Thermococcales</taxon>
        <taxon>Thermococcaceae</taxon>
        <taxon>Thermococcus</taxon>
    </lineage>
</organism>
<feature type="transmembrane region" description="Helical" evidence="1">
    <location>
        <begin position="394"/>
        <end position="416"/>
    </location>
</feature>
<evidence type="ECO:0000313" key="2">
    <source>
        <dbReference type="EMBL" id="AHL22353.1"/>
    </source>
</evidence>
<dbReference type="AlphaFoldDB" id="W8NSY2"/>
<accession>W8NSY2</accession>
<dbReference type="Proteomes" id="UP000019434">
    <property type="component" value="Chromosome"/>
</dbReference>
<feature type="transmembrane region" description="Helical" evidence="1">
    <location>
        <begin position="339"/>
        <end position="359"/>
    </location>
</feature>
<dbReference type="GeneID" id="24958967"/>
<feature type="transmembrane region" description="Helical" evidence="1">
    <location>
        <begin position="468"/>
        <end position="485"/>
    </location>
</feature>
<keyword evidence="1" id="KW-0812">Transmembrane</keyword>
<feature type="transmembrane region" description="Helical" evidence="1">
    <location>
        <begin position="506"/>
        <end position="526"/>
    </location>
</feature>
<keyword evidence="1" id="KW-1133">Transmembrane helix</keyword>
<feature type="transmembrane region" description="Helical" evidence="1">
    <location>
        <begin position="222"/>
        <end position="245"/>
    </location>
</feature>
<feature type="transmembrane region" description="Helical" evidence="1">
    <location>
        <begin position="428"/>
        <end position="448"/>
    </location>
</feature>
<dbReference type="RefSeq" id="WP_042690089.1">
    <property type="nucleotide sequence ID" value="NZ_CP007264.1"/>
</dbReference>
<dbReference type="EMBL" id="CP007264">
    <property type="protein sequence ID" value="AHL22353.1"/>
    <property type="molecule type" value="Genomic_DNA"/>
</dbReference>
<dbReference type="HOGENOM" id="CLU_473826_0_0_2"/>
<dbReference type="KEGG" id="tnu:BD01_0730"/>
<gene>
    <name evidence="2" type="ORF">BD01_0730</name>
</gene>
<feature type="transmembrane region" description="Helical" evidence="1">
    <location>
        <begin position="546"/>
        <end position="565"/>
    </location>
</feature>
<feature type="transmembrane region" description="Helical" evidence="1">
    <location>
        <begin position="366"/>
        <end position="388"/>
    </location>
</feature>
<evidence type="ECO:0000256" key="1">
    <source>
        <dbReference type="SAM" id="Phobius"/>
    </source>
</evidence>
<feature type="transmembrane region" description="Helical" evidence="1">
    <location>
        <begin position="286"/>
        <end position="305"/>
    </location>
</feature>
<dbReference type="OrthoDB" id="380739at2157"/>
<feature type="transmembrane region" description="Helical" evidence="1">
    <location>
        <begin position="257"/>
        <end position="280"/>
    </location>
</feature>
<feature type="transmembrane region" description="Helical" evidence="1">
    <location>
        <begin position="312"/>
        <end position="333"/>
    </location>
</feature>
<name>W8NSY2_9EURY</name>
<keyword evidence="1" id="KW-0472">Membrane</keyword>
<keyword evidence="3" id="KW-1185">Reference proteome</keyword>
<evidence type="ECO:0000313" key="3">
    <source>
        <dbReference type="Proteomes" id="UP000019434"/>
    </source>
</evidence>
<protein>
    <submittedName>
        <fullName evidence="2">Uncharacterized protein</fullName>
    </submittedName>
</protein>